<reference evidence="2 3" key="1">
    <citation type="submission" date="2020-08" db="EMBL/GenBank/DDBJ databases">
        <title>Genomic Encyclopedia of Type Strains, Phase IV (KMG-IV): sequencing the most valuable type-strain genomes for metagenomic binning, comparative biology and taxonomic classification.</title>
        <authorList>
            <person name="Goeker M."/>
        </authorList>
    </citation>
    <scope>NUCLEOTIDE SEQUENCE [LARGE SCALE GENOMIC DNA]</scope>
    <source>
        <strain evidence="2 3">DSM 107085</strain>
    </source>
</reference>
<keyword evidence="1" id="KW-0812">Transmembrane</keyword>
<dbReference type="RefSeq" id="WP_152569216.1">
    <property type="nucleotide sequence ID" value="NZ_JACHET010000001.1"/>
</dbReference>
<gene>
    <name evidence="2" type="ORF">HNQ86_001848</name>
</gene>
<protein>
    <submittedName>
        <fullName evidence="2">Uncharacterized protein</fullName>
    </submittedName>
</protein>
<name>A0A841KFU5_9GAMM</name>
<evidence type="ECO:0000313" key="2">
    <source>
        <dbReference type="EMBL" id="MBB6184503.1"/>
    </source>
</evidence>
<dbReference type="Proteomes" id="UP000560000">
    <property type="component" value="Unassembled WGS sequence"/>
</dbReference>
<dbReference type="OrthoDB" id="5936019at2"/>
<accession>A0A841KFU5</accession>
<sequence>MNHADERFVAARPPDHDDPIVYRVTKWARGFTIIAALTLGSGWTYMTFFPPYAHGRLVFNPLMISTDVLLLAGFAYAIIWSLTARIYLYADQFEQHTPLIHRVLKLDDIAGRMYTKGSGAHYPMIVPKSGRPFSIDTAAYGLDERFNHWFLHLRDLNR</sequence>
<keyword evidence="1" id="KW-0472">Membrane</keyword>
<evidence type="ECO:0000256" key="1">
    <source>
        <dbReference type="SAM" id="Phobius"/>
    </source>
</evidence>
<evidence type="ECO:0000313" key="3">
    <source>
        <dbReference type="Proteomes" id="UP000560000"/>
    </source>
</evidence>
<feature type="transmembrane region" description="Helical" evidence="1">
    <location>
        <begin position="30"/>
        <end position="48"/>
    </location>
</feature>
<keyword evidence="1" id="KW-1133">Transmembrane helix</keyword>
<proteinExistence type="predicted"/>
<dbReference type="EMBL" id="JACHET010000001">
    <property type="protein sequence ID" value="MBB6184503.1"/>
    <property type="molecule type" value="Genomic_DNA"/>
</dbReference>
<dbReference type="AlphaFoldDB" id="A0A841KFU5"/>
<feature type="transmembrane region" description="Helical" evidence="1">
    <location>
        <begin position="68"/>
        <end position="88"/>
    </location>
</feature>
<organism evidence="2 3">
    <name type="scientific">Oleiagrimonas soli</name>
    <dbReference type="NCBI Taxonomy" id="1543381"/>
    <lineage>
        <taxon>Bacteria</taxon>
        <taxon>Pseudomonadati</taxon>
        <taxon>Pseudomonadota</taxon>
        <taxon>Gammaproteobacteria</taxon>
        <taxon>Lysobacterales</taxon>
        <taxon>Rhodanobacteraceae</taxon>
        <taxon>Oleiagrimonas</taxon>
    </lineage>
</organism>
<comment type="caution">
    <text evidence="2">The sequence shown here is derived from an EMBL/GenBank/DDBJ whole genome shotgun (WGS) entry which is preliminary data.</text>
</comment>